<evidence type="ECO:0000256" key="2">
    <source>
        <dbReference type="ARBA" id="ARBA00022723"/>
    </source>
</evidence>
<keyword evidence="2" id="KW-0479">Metal-binding</keyword>
<evidence type="ECO:0000256" key="4">
    <source>
        <dbReference type="ARBA" id="ARBA00022833"/>
    </source>
</evidence>
<evidence type="ECO:0000256" key="1">
    <source>
        <dbReference type="ARBA" id="ARBA00022670"/>
    </source>
</evidence>
<dbReference type="RefSeq" id="WP_108187811.1">
    <property type="nucleotide sequence ID" value="NZ_PIFK01000025.1"/>
</dbReference>
<dbReference type="Pfam" id="PF14464">
    <property type="entry name" value="Prok-JAB"/>
    <property type="match status" value="1"/>
</dbReference>
<dbReference type="InterPro" id="IPR028090">
    <property type="entry name" value="JAB_dom_prok"/>
</dbReference>
<dbReference type="GO" id="GO:0008237">
    <property type="term" value="F:metallopeptidase activity"/>
    <property type="evidence" value="ECO:0007669"/>
    <property type="project" value="UniProtKB-KW"/>
</dbReference>
<comment type="caution">
    <text evidence="7">The sequence shown here is derived from an EMBL/GenBank/DDBJ whole genome shotgun (WGS) entry which is preliminary data.</text>
</comment>
<keyword evidence="4" id="KW-0862">Zinc</keyword>
<evidence type="ECO:0000256" key="3">
    <source>
        <dbReference type="ARBA" id="ARBA00022801"/>
    </source>
</evidence>
<evidence type="ECO:0000256" key="5">
    <source>
        <dbReference type="ARBA" id="ARBA00023049"/>
    </source>
</evidence>
<name>A0A2T5EUI1_VIBSP</name>
<feature type="domain" description="JAB" evidence="6">
    <location>
        <begin position="32"/>
        <end position="146"/>
    </location>
</feature>
<dbReference type="Proteomes" id="UP000244197">
    <property type="component" value="Unassembled WGS sequence"/>
</dbReference>
<sequence>MTVQKSLKSSNQMTPVQFTSQSLDGLSVYFSEKAVNQLHHYKQTGSKNEAGGFLFGEIQSGGVTIQVVSTPSKADKRSRYGFSWNKHEANKTIQENFKKGLHYLGDWHTHPCSQPIPSLDDTQAIRSTFLDSKHQLNYFIMLILGTKGIEQSYLALTDGKKEYRFDVK</sequence>
<reference evidence="7 8" key="1">
    <citation type="submission" date="2017-11" db="EMBL/GenBank/DDBJ databases">
        <title>Population delineation of vibrios coincides with oyster pathogenicity.</title>
        <authorList>
            <person name="Bruto M."/>
            <person name="Labreuche Y."/>
            <person name="James A."/>
            <person name="Piel D."/>
            <person name="Chenivesse S."/>
            <person name="Petton B."/>
            <person name="Polz M.F."/>
            <person name="Le Roux F."/>
        </authorList>
    </citation>
    <scope>NUCLEOTIDE SEQUENCE [LARGE SCALE GENOMIC DNA]</scope>
    <source>
        <strain evidence="7 8">FF_144</strain>
    </source>
</reference>
<keyword evidence="1" id="KW-0645">Protease</keyword>
<dbReference type="AlphaFoldDB" id="A0A2T5EUI1"/>
<keyword evidence="3" id="KW-0378">Hydrolase</keyword>
<dbReference type="GO" id="GO:0006508">
    <property type="term" value="P:proteolysis"/>
    <property type="evidence" value="ECO:0007669"/>
    <property type="project" value="UniProtKB-KW"/>
</dbReference>
<protein>
    <recommendedName>
        <fullName evidence="6">JAB domain-containing protein</fullName>
    </recommendedName>
</protein>
<organism evidence="7 8">
    <name type="scientific">Vibrio splendidus</name>
    <dbReference type="NCBI Taxonomy" id="29497"/>
    <lineage>
        <taxon>Bacteria</taxon>
        <taxon>Pseudomonadati</taxon>
        <taxon>Pseudomonadota</taxon>
        <taxon>Gammaproteobacteria</taxon>
        <taxon>Vibrionales</taxon>
        <taxon>Vibrionaceae</taxon>
        <taxon>Vibrio</taxon>
    </lineage>
</organism>
<dbReference type="Gene3D" id="3.40.140.10">
    <property type="entry name" value="Cytidine Deaminase, domain 2"/>
    <property type="match status" value="1"/>
</dbReference>
<evidence type="ECO:0000313" key="7">
    <source>
        <dbReference type="EMBL" id="PTP33615.1"/>
    </source>
</evidence>
<proteinExistence type="predicted"/>
<gene>
    <name evidence="7" type="ORF">CWO07_13715</name>
</gene>
<dbReference type="EMBL" id="PIFK01000025">
    <property type="protein sequence ID" value="PTP33615.1"/>
    <property type="molecule type" value="Genomic_DNA"/>
</dbReference>
<evidence type="ECO:0000313" key="8">
    <source>
        <dbReference type="Proteomes" id="UP000244197"/>
    </source>
</evidence>
<dbReference type="SUPFAM" id="SSF102712">
    <property type="entry name" value="JAB1/MPN domain"/>
    <property type="match status" value="1"/>
</dbReference>
<accession>A0A2T5EUI1</accession>
<dbReference type="GO" id="GO:0046872">
    <property type="term" value="F:metal ion binding"/>
    <property type="evidence" value="ECO:0007669"/>
    <property type="project" value="UniProtKB-KW"/>
</dbReference>
<keyword evidence="5" id="KW-0482">Metalloprotease</keyword>
<evidence type="ECO:0000259" key="6">
    <source>
        <dbReference type="Pfam" id="PF14464"/>
    </source>
</evidence>